<dbReference type="EMBL" id="LJOW01000244">
    <property type="protein sequence ID" value="OBQ37921.1"/>
    <property type="molecule type" value="Genomic_DNA"/>
</dbReference>
<feature type="non-terminal residue" evidence="2">
    <location>
        <position position="1"/>
    </location>
</feature>
<evidence type="ECO:0000313" key="3">
    <source>
        <dbReference type="Proteomes" id="UP000092093"/>
    </source>
</evidence>
<sequence>LAAATEQVAGIAEREAQQGGDDVFHLMFYEESHSARGRAFRNLSPRVRLDGERVAELPRGFIGRDVVRRRPGGCGGLAAESCDEAIADGMRDPAAPRILPRVAPFERGGEGGVGNRRDDRAADLPRHDAGMVEVADLATEGQRHGHGGVQSPGFNLGFDLEGQGHPPALLGRQQPEIIFRVVRRRVPQLDLGVAPPLGQPDFPLVRSTERRLAQPVGDVFTHSNNTALLAQPERGGK</sequence>
<proteinExistence type="predicted"/>
<dbReference type="Proteomes" id="UP000092093">
    <property type="component" value="Unassembled WGS sequence"/>
</dbReference>
<gene>
    <name evidence="2" type="ORF">AN484_24630</name>
</gene>
<organism evidence="2 3">
    <name type="scientific">Aphanizomenon flos-aquae WA102</name>
    <dbReference type="NCBI Taxonomy" id="1710896"/>
    <lineage>
        <taxon>Bacteria</taxon>
        <taxon>Bacillati</taxon>
        <taxon>Cyanobacteriota</taxon>
        <taxon>Cyanophyceae</taxon>
        <taxon>Nostocales</taxon>
        <taxon>Aphanizomenonaceae</taxon>
        <taxon>Aphanizomenon</taxon>
    </lineage>
</organism>
<feature type="region of interest" description="Disordered" evidence="1">
    <location>
        <begin position="104"/>
        <end position="123"/>
    </location>
</feature>
<accession>A0A1B7WLJ0</accession>
<comment type="caution">
    <text evidence="2">The sequence shown here is derived from an EMBL/GenBank/DDBJ whole genome shotgun (WGS) entry which is preliminary data.</text>
</comment>
<evidence type="ECO:0000256" key="1">
    <source>
        <dbReference type="SAM" id="MobiDB-lite"/>
    </source>
</evidence>
<dbReference type="AlphaFoldDB" id="A0A1B7WLJ0"/>
<protein>
    <submittedName>
        <fullName evidence="2">Uncharacterized protein</fullName>
    </submittedName>
</protein>
<reference evidence="2 3" key="1">
    <citation type="submission" date="2015-09" db="EMBL/GenBank/DDBJ databases">
        <title>Aphanizomenon flos-aquae WA102.</title>
        <authorList>
            <person name="Driscoll C."/>
        </authorList>
    </citation>
    <scope>NUCLEOTIDE SEQUENCE [LARGE SCALE GENOMIC DNA]</scope>
    <source>
        <strain evidence="2">WA102</strain>
    </source>
</reference>
<name>A0A1B7WLJ0_APHFL</name>
<evidence type="ECO:0000313" key="2">
    <source>
        <dbReference type="EMBL" id="OBQ37921.1"/>
    </source>
</evidence>